<accession>A0A1G2DZJ4</accession>
<organism evidence="2 3">
    <name type="scientific">Candidatus Nealsonbacteria bacterium RBG_13_42_11</name>
    <dbReference type="NCBI Taxonomy" id="1801663"/>
    <lineage>
        <taxon>Bacteria</taxon>
        <taxon>Candidatus Nealsoniibacteriota</taxon>
    </lineage>
</organism>
<keyword evidence="1" id="KW-0472">Membrane</keyword>
<dbReference type="Pfam" id="PF20221">
    <property type="entry name" value="DUF6580"/>
    <property type="match status" value="1"/>
</dbReference>
<protein>
    <recommendedName>
        <fullName evidence="4">Rod shape-determining protein MreD</fullName>
    </recommendedName>
</protein>
<dbReference type="AlphaFoldDB" id="A0A1G2DZJ4"/>
<proteinExistence type="predicted"/>
<reference evidence="2 3" key="1">
    <citation type="journal article" date="2016" name="Nat. Commun.">
        <title>Thousands of microbial genomes shed light on interconnected biogeochemical processes in an aquifer system.</title>
        <authorList>
            <person name="Anantharaman K."/>
            <person name="Brown C.T."/>
            <person name="Hug L.A."/>
            <person name="Sharon I."/>
            <person name="Castelle C.J."/>
            <person name="Probst A.J."/>
            <person name="Thomas B.C."/>
            <person name="Singh A."/>
            <person name="Wilkins M.J."/>
            <person name="Karaoz U."/>
            <person name="Brodie E.L."/>
            <person name="Williams K.H."/>
            <person name="Hubbard S.S."/>
            <person name="Banfield J.F."/>
        </authorList>
    </citation>
    <scope>NUCLEOTIDE SEQUENCE [LARGE SCALE GENOMIC DNA]</scope>
</reference>
<dbReference type="Proteomes" id="UP000176755">
    <property type="component" value="Unassembled WGS sequence"/>
</dbReference>
<dbReference type="EMBL" id="MHLY01000004">
    <property type="protein sequence ID" value="OGZ18943.1"/>
    <property type="molecule type" value="Genomic_DNA"/>
</dbReference>
<feature type="transmembrane region" description="Helical" evidence="1">
    <location>
        <begin position="7"/>
        <end position="26"/>
    </location>
</feature>
<feature type="transmembrane region" description="Helical" evidence="1">
    <location>
        <begin position="32"/>
        <end position="47"/>
    </location>
</feature>
<sequence length="184" mass="21085">MTKKRKIIEFSIASLLILTGVILRLLPHPPNFTPILAIALFGGVYLSRKIAFILPLAAMVISDVFIGYYEVKLMIAVYGSFLLCVILGFWLKKNKRWQTIFESSVLSALIFFLLTNFAVWAFTPWYAKTFSGIIQCYLMALPFFKNTLLGNLFYVTIFFGAYEIIEVWIRKKIRTLKETSISLG</sequence>
<feature type="transmembrane region" description="Helical" evidence="1">
    <location>
        <begin position="52"/>
        <end position="69"/>
    </location>
</feature>
<keyword evidence="1" id="KW-0812">Transmembrane</keyword>
<evidence type="ECO:0000313" key="2">
    <source>
        <dbReference type="EMBL" id="OGZ18943.1"/>
    </source>
</evidence>
<dbReference type="InterPro" id="IPR046487">
    <property type="entry name" value="DUF6580"/>
</dbReference>
<evidence type="ECO:0008006" key="4">
    <source>
        <dbReference type="Google" id="ProtNLM"/>
    </source>
</evidence>
<comment type="caution">
    <text evidence="2">The sequence shown here is derived from an EMBL/GenBank/DDBJ whole genome shotgun (WGS) entry which is preliminary data.</text>
</comment>
<evidence type="ECO:0000256" key="1">
    <source>
        <dbReference type="SAM" id="Phobius"/>
    </source>
</evidence>
<name>A0A1G2DZJ4_9BACT</name>
<feature type="transmembrane region" description="Helical" evidence="1">
    <location>
        <begin position="75"/>
        <end position="91"/>
    </location>
</feature>
<keyword evidence="1" id="KW-1133">Transmembrane helix</keyword>
<gene>
    <name evidence="2" type="ORF">A2175_02275</name>
</gene>
<feature type="transmembrane region" description="Helical" evidence="1">
    <location>
        <begin position="148"/>
        <end position="169"/>
    </location>
</feature>
<feature type="transmembrane region" description="Helical" evidence="1">
    <location>
        <begin position="103"/>
        <end position="122"/>
    </location>
</feature>
<dbReference type="STRING" id="1801663.A2175_02275"/>
<evidence type="ECO:0000313" key="3">
    <source>
        <dbReference type="Proteomes" id="UP000176755"/>
    </source>
</evidence>